<dbReference type="InterPro" id="IPR000177">
    <property type="entry name" value="Apple"/>
</dbReference>
<organism evidence="5 6">
    <name type="scientific">Mesorhizobium marinum</name>
    <dbReference type="NCBI Taxonomy" id="3228790"/>
    <lineage>
        <taxon>Bacteria</taxon>
        <taxon>Pseudomonadati</taxon>
        <taxon>Pseudomonadota</taxon>
        <taxon>Alphaproteobacteria</taxon>
        <taxon>Hyphomicrobiales</taxon>
        <taxon>Phyllobacteriaceae</taxon>
        <taxon>Mesorhizobium</taxon>
    </lineage>
</organism>
<keyword evidence="1" id="KW-0677">Repeat</keyword>
<dbReference type="Proteomes" id="UP001556196">
    <property type="component" value="Unassembled WGS sequence"/>
</dbReference>
<dbReference type="SUPFAM" id="SSF57414">
    <property type="entry name" value="Hairpin loop containing domain-like"/>
    <property type="match status" value="1"/>
</dbReference>
<evidence type="ECO:0000313" key="6">
    <source>
        <dbReference type="Proteomes" id="UP001556196"/>
    </source>
</evidence>
<evidence type="ECO:0000256" key="1">
    <source>
        <dbReference type="ARBA" id="ARBA00022737"/>
    </source>
</evidence>
<feature type="signal peptide" evidence="3">
    <location>
        <begin position="1"/>
        <end position="21"/>
    </location>
</feature>
<dbReference type="Pfam" id="PF00024">
    <property type="entry name" value="PAN_1"/>
    <property type="match status" value="1"/>
</dbReference>
<dbReference type="PROSITE" id="PS50948">
    <property type="entry name" value="PAN"/>
    <property type="match status" value="1"/>
</dbReference>
<dbReference type="Gene3D" id="2.40.10.10">
    <property type="entry name" value="Trypsin-like serine proteases"/>
    <property type="match status" value="2"/>
</dbReference>
<keyword evidence="6" id="KW-1185">Reference proteome</keyword>
<dbReference type="InterPro" id="IPR043504">
    <property type="entry name" value="Peptidase_S1_PA_chymotrypsin"/>
</dbReference>
<sequence length="398" mass="42044">MRGWFWSTCLAAVLCAGAAAGQSPSGSGTAFFINSDGWAITNAHVIEGCTSASVPSLGAATNWIVDKQNDLAVVKVTGGTGKPFLRLLGGSPRLGEDITAFGYPLGGLLSDSIKVTTGNINSLVGIDNDARYLQISTPLQPGNSGGPVVDRTGRVVGVATAVLGSTFVGNTGILPQNVNFAIRSAIVELFLQSRSVSYATQPSGGVELSTADLAERIAPAVVTLLCFGRPEATTAGGPTGPASIPQPASIERSFQRVANYDVIGFDYRTLSAVSELQCRDACKADPSCRATTYNKKARFCFLKDDAKLLVANSDASAFVDDELSNDVLVSTFVVASGRDMAGGDYRRIRKSNFLGCYIECEMDRVCLAFAFVRRKNECWLKNRVGRVTAKPGIDLGIR</sequence>
<dbReference type="PRINTS" id="PR00834">
    <property type="entry name" value="PROTEASES2C"/>
</dbReference>
<dbReference type="Pfam" id="PF13365">
    <property type="entry name" value="Trypsin_2"/>
    <property type="match status" value="1"/>
</dbReference>
<dbReference type="Pfam" id="PF14295">
    <property type="entry name" value="PAN_4"/>
    <property type="match status" value="1"/>
</dbReference>
<dbReference type="EMBL" id="JBFOCI010000010">
    <property type="protein sequence ID" value="MEW9808724.1"/>
    <property type="molecule type" value="Genomic_DNA"/>
</dbReference>
<accession>A0ABV3R5X2</accession>
<dbReference type="SUPFAM" id="SSF50494">
    <property type="entry name" value="Trypsin-like serine proteases"/>
    <property type="match status" value="1"/>
</dbReference>
<proteinExistence type="predicted"/>
<dbReference type="PANTHER" id="PTHR43019:SF23">
    <property type="entry name" value="PROTEASE DO-LIKE 5, CHLOROPLASTIC"/>
    <property type="match status" value="1"/>
</dbReference>
<reference evidence="5 6" key="1">
    <citation type="submission" date="2024-06" db="EMBL/GenBank/DDBJ databases">
        <authorList>
            <person name="Tuo L."/>
        </authorList>
    </citation>
    <scope>NUCLEOTIDE SEQUENCE [LARGE SCALE GENOMIC DNA]</scope>
    <source>
        <strain evidence="5 6">ZMM04-5</strain>
    </source>
</reference>
<dbReference type="InterPro" id="IPR003609">
    <property type="entry name" value="Pan_app"/>
</dbReference>
<gene>
    <name evidence="5" type="ORF">ABUE31_22265</name>
</gene>
<feature type="chain" id="PRO_5045925295" evidence="3">
    <location>
        <begin position="22"/>
        <end position="398"/>
    </location>
</feature>
<dbReference type="Gene3D" id="3.50.4.10">
    <property type="entry name" value="Hepatocyte Growth Factor"/>
    <property type="match status" value="2"/>
</dbReference>
<dbReference type="InterPro" id="IPR001940">
    <property type="entry name" value="Peptidase_S1C"/>
</dbReference>
<feature type="domain" description="Apple" evidence="4">
    <location>
        <begin position="249"/>
        <end position="323"/>
    </location>
</feature>
<evidence type="ECO:0000256" key="3">
    <source>
        <dbReference type="SAM" id="SignalP"/>
    </source>
</evidence>
<evidence type="ECO:0000313" key="5">
    <source>
        <dbReference type="EMBL" id="MEW9808724.1"/>
    </source>
</evidence>
<comment type="caution">
    <text evidence="5">The sequence shown here is derived from an EMBL/GenBank/DDBJ whole genome shotgun (WGS) entry which is preliminary data.</text>
</comment>
<dbReference type="PANTHER" id="PTHR43019">
    <property type="entry name" value="SERINE ENDOPROTEASE DEGS"/>
    <property type="match status" value="1"/>
</dbReference>
<keyword evidence="3" id="KW-0732">Signal</keyword>
<evidence type="ECO:0000259" key="4">
    <source>
        <dbReference type="PROSITE" id="PS50948"/>
    </source>
</evidence>
<dbReference type="InterPro" id="IPR009003">
    <property type="entry name" value="Peptidase_S1_PA"/>
</dbReference>
<evidence type="ECO:0000256" key="2">
    <source>
        <dbReference type="ARBA" id="ARBA00023157"/>
    </source>
</evidence>
<protein>
    <submittedName>
        <fullName evidence="5">Trypsin-like peptidase domain-containing protein</fullName>
    </submittedName>
</protein>
<keyword evidence="2" id="KW-1015">Disulfide bond</keyword>
<name>A0ABV3R5X2_9HYPH</name>
<dbReference type="CDD" id="cd01100">
    <property type="entry name" value="APPLE_Factor_XI_like"/>
    <property type="match status" value="1"/>
</dbReference>